<gene>
    <name evidence="1" type="ORF">CR513_00577</name>
</gene>
<sequence length="67" mass="7269">MGMKEKGKGKGKDLFGMVKALEVVFAEKSTILGLSAARHALTKIHPEIDPPSPSVTVNYQTTSLLHY</sequence>
<evidence type="ECO:0000313" key="1">
    <source>
        <dbReference type="EMBL" id="RDY14369.1"/>
    </source>
</evidence>
<accession>A0A371IH40</accession>
<organism evidence="1 2">
    <name type="scientific">Mucuna pruriens</name>
    <name type="common">Velvet bean</name>
    <name type="synonym">Dolichos pruriens</name>
    <dbReference type="NCBI Taxonomy" id="157652"/>
    <lineage>
        <taxon>Eukaryota</taxon>
        <taxon>Viridiplantae</taxon>
        <taxon>Streptophyta</taxon>
        <taxon>Embryophyta</taxon>
        <taxon>Tracheophyta</taxon>
        <taxon>Spermatophyta</taxon>
        <taxon>Magnoliopsida</taxon>
        <taxon>eudicotyledons</taxon>
        <taxon>Gunneridae</taxon>
        <taxon>Pentapetalae</taxon>
        <taxon>rosids</taxon>
        <taxon>fabids</taxon>
        <taxon>Fabales</taxon>
        <taxon>Fabaceae</taxon>
        <taxon>Papilionoideae</taxon>
        <taxon>50 kb inversion clade</taxon>
        <taxon>NPAAA clade</taxon>
        <taxon>indigoferoid/millettioid clade</taxon>
        <taxon>Phaseoleae</taxon>
        <taxon>Mucuna</taxon>
    </lineage>
</organism>
<dbReference type="EMBL" id="QJKJ01000085">
    <property type="protein sequence ID" value="RDY14369.1"/>
    <property type="molecule type" value="Genomic_DNA"/>
</dbReference>
<comment type="caution">
    <text evidence="1">The sequence shown here is derived from an EMBL/GenBank/DDBJ whole genome shotgun (WGS) entry which is preliminary data.</text>
</comment>
<evidence type="ECO:0000313" key="2">
    <source>
        <dbReference type="Proteomes" id="UP000257109"/>
    </source>
</evidence>
<feature type="non-terminal residue" evidence="1">
    <location>
        <position position="1"/>
    </location>
</feature>
<dbReference type="AlphaFoldDB" id="A0A371IH40"/>
<protein>
    <submittedName>
        <fullName evidence="1">Uncharacterized protein</fullName>
    </submittedName>
</protein>
<proteinExistence type="predicted"/>
<dbReference type="Proteomes" id="UP000257109">
    <property type="component" value="Unassembled WGS sequence"/>
</dbReference>
<reference evidence="1" key="1">
    <citation type="submission" date="2018-05" db="EMBL/GenBank/DDBJ databases">
        <title>Draft genome of Mucuna pruriens seed.</title>
        <authorList>
            <person name="Nnadi N.E."/>
            <person name="Vos R."/>
            <person name="Hasami M.H."/>
            <person name="Devisetty U.K."/>
            <person name="Aguiy J.C."/>
        </authorList>
    </citation>
    <scope>NUCLEOTIDE SEQUENCE [LARGE SCALE GENOMIC DNA]</scope>
    <source>
        <strain evidence="1">JCA_2017</strain>
    </source>
</reference>
<keyword evidence="2" id="KW-1185">Reference proteome</keyword>
<name>A0A371IH40_MUCPR</name>